<dbReference type="Proteomes" id="UP000274920">
    <property type="component" value="Unassembled WGS sequence"/>
</dbReference>
<dbReference type="Pfam" id="PF13470">
    <property type="entry name" value="PIN_3"/>
    <property type="match status" value="1"/>
</dbReference>
<organism evidence="2 3">
    <name type="scientific">Schaedlerella arabinosiphila</name>
    <dbReference type="NCBI Taxonomy" id="2044587"/>
    <lineage>
        <taxon>Bacteria</taxon>
        <taxon>Bacillati</taxon>
        <taxon>Bacillota</taxon>
        <taxon>Clostridia</taxon>
        <taxon>Lachnospirales</taxon>
        <taxon>Lachnospiraceae</taxon>
        <taxon>Schaedlerella</taxon>
    </lineage>
</organism>
<dbReference type="RefSeq" id="WP_125129151.1">
    <property type="nucleotide sequence ID" value="NZ_RHJS01000002.1"/>
</dbReference>
<dbReference type="InterPro" id="IPR029060">
    <property type="entry name" value="PIN-like_dom_sf"/>
</dbReference>
<dbReference type="Gene3D" id="3.40.50.1010">
    <property type="entry name" value="5'-nuclease"/>
    <property type="match status" value="1"/>
</dbReference>
<dbReference type="InterPro" id="IPR002716">
    <property type="entry name" value="PIN_dom"/>
</dbReference>
<dbReference type="EMBL" id="RHJS01000002">
    <property type="protein sequence ID" value="RRK33977.1"/>
    <property type="molecule type" value="Genomic_DNA"/>
</dbReference>
<keyword evidence="3" id="KW-1185">Reference proteome</keyword>
<accession>A0A426DMG0</accession>
<evidence type="ECO:0000313" key="2">
    <source>
        <dbReference type="EMBL" id="RRK33977.1"/>
    </source>
</evidence>
<feature type="domain" description="PIN" evidence="1">
    <location>
        <begin position="2"/>
        <end position="115"/>
    </location>
</feature>
<dbReference type="SUPFAM" id="SSF88723">
    <property type="entry name" value="PIN domain-like"/>
    <property type="match status" value="1"/>
</dbReference>
<reference evidence="2" key="1">
    <citation type="submission" date="2018-10" db="EMBL/GenBank/DDBJ databases">
        <title>Schaedlerella arabinophila gen. nov. sp. nov., isolated from the mouse intestinal tract and comparative analysis with the genome of the closely related altered Schaedler flora strain ASF502.</title>
        <authorList>
            <person name="Miyake S."/>
            <person name="Soh M."/>
            <person name="Seedorf H."/>
        </authorList>
    </citation>
    <scope>NUCLEOTIDE SEQUENCE [LARGE SCALE GENOMIC DNA]</scope>
    <source>
        <strain evidence="2">DSM 106076</strain>
    </source>
</reference>
<dbReference type="AlphaFoldDB" id="A0A426DMG0"/>
<proteinExistence type="predicted"/>
<evidence type="ECO:0000313" key="3">
    <source>
        <dbReference type="Proteomes" id="UP000274920"/>
    </source>
</evidence>
<evidence type="ECO:0000259" key="1">
    <source>
        <dbReference type="Pfam" id="PF13470"/>
    </source>
</evidence>
<name>A0A426DMG0_9FIRM</name>
<gene>
    <name evidence="2" type="ORF">EBB54_23455</name>
</gene>
<comment type="caution">
    <text evidence="2">The sequence shown here is derived from an EMBL/GenBank/DDBJ whole genome shotgun (WGS) entry which is preliminary data.</text>
</comment>
<protein>
    <submittedName>
        <fullName evidence="2">PIN domain-containing protein</fullName>
    </submittedName>
</protein>
<sequence>MRALIDTCIIIDALQNREPFCREAQEVFLRAANKQFEGFLTAKSVTDIYYLTHRCTHSDKDTRQILNKLFCLFGLLDTAGIDCLKAVSSNLSDFEDAVMAESAIREEMDCIVTRNLGDYKNAALPVYSPEEFLLSME</sequence>